<dbReference type="Proteomes" id="UP000301309">
    <property type="component" value="Unassembled WGS sequence"/>
</dbReference>
<comment type="caution">
    <text evidence="2">The sequence shown here is derived from an EMBL/GenBank/DDBJ whole genome shotgun (WGS) entry which is preliminary data.</text>
</comment>
<feature type="region of interest" description="Disordered" evidence="1">
    <location>
        <begin position="70"/>
        <end position="127"/>
    </location>
</feature>
<keyword evidence="3" id="KW-1185">Reference proteome</keyword>
<sequence>MYGRFGSAALLSLLRDPAHHVAKSGHLLPSQSFRLRALNRVDTELETHIPTASGATPTVTRSAPAHRITIIGHNHQPARTSAPGPDSNRKASPKSEPVPGLVDLRAVPLTAGPHCAQHVGPEGHSRP</sequence>
<organism evidence="2 3">
    <name type="scientific">Streptomyces violaceusniger</name>
    <dbReference type="NCBI Taxonomy" id="68280"/>
    <lineage>
        <taxon>Bacteria</taxon>
        <taxon>Bacillati</taxon>
        <taxon>Actinomycetota</taxon>
        <taxon>Actinomycetes</taxon>
        <taxon>Kitasatosporales</taxon>
        <taxon>Streptomycetaceae</taxon>
        <taxon>Streptomyces</taxon>
        <taxon>Streptomyces violaceusniger group</taxon>
    </lineage>
</organism>
<evidence type="ECO:0000313" key="3">
    <source>
        <dbReference type="Proteomes" id="UP000301309"/>
    </source>
</evidence>
<protein>
    <submittedName>
        <fullName evidence="2">Uncharacterized protein</fullName>
    </submittedName>
</protein>
<proteinExistence type="predicted"/>
<dbReference type="AlphaFoldDB" id="A0A4D4L2H8"/>
<dbReference type="EMBL" id="BJHW01000001">
    <property type="protein sequence ID" value="GDY52249.1"/>
    <property type="molecule type" value="Genomic_DNA"/>
</dbReference>
<name>A0A4D4L2H8_STRVO</name>
<evidence type="ECO:0000313" key="2">
    <source>
        <dbReference type="EMBL" id="GDY52249.1"/>
    </source>
</evidence>
<accession>A0A4D4L2H8</accession>
<evidence type="ECO:0000256" key="1">
    <source>
        <dbReference type="SAM" id="MobiDB-lite"/>
    </source>
</evidence>
<gene>
    <name evidence="2" type="ORF">SVIO_028720</name>
</gene>
<reference evidence="2 3" key="1">
    <citation type="journal article" date="2020" name="Int. J. Syst. Evol. Microbiol.">
        <title>Reclassification of Streptomyces castelarensis and Streptomyces sporoclivatus as later heterotypic synonyms of Streptomyces antimycoticus.</title>
        <authorList>
            <person name="Komaki H."/>
            <person name="Tamura T."/>
        </authorList>
    </citation>
    <scope>NUCLEOTIDE SEQUENCE [LARGE SCALE GENOMIC DNA]</scope>
    <source>
        <strain evidence="2 3">NBRC 13459</strain>
    </source>
</reference>